<name>A0AAD6GVZ3_9EURO</name>
<keyword evidence="2" id="KW-1185">Reference proteome</keyword>
<dbReference type="Proteomes" id="UP001216150">
    <property type="component" value="Unassembled WGS sequence"/>
</dbReference>
<gene>
    <name evidence="1" type="ORF">N7450_002119</name>
</gene>
<evidence type="ECO:0000313" key="1">
    <source>
        <dbReference type="EMBL" id="KAJ5595661.1"/>
    </source>
</evidence>
<evidence type="ECO:0000313" key="2">
    <source>
        <dbReference type="Proteomes" id="UP001216150"/>
    </source>
</evidence>
<reference evidence="1 2" key="1">
    <citation type="journal article" date="2023" name="IMA Fungus">
        <title>Comparative genomic study of the Penicillium genus elucidates a diverse pangenome and 15 lateral gene transfer events.</title>
        <authorList>
            <person name="Petersen C."/>
            <person name="Sorensen T."/>
            <person name="Nielsen M.R."/>
            <person name="Sondergaard T.E."/>
            <person name="Sorensen J.L."/>
            <person name="Fitzpatrick D.A."/>
            <person name="Frisvad J.C."/>
            <person name="Nielsen K.L."/>
        </authorList>
    </citation>
    <scope>NUCLEOTIDE SEQUENCE [LARGE SCALE GENOMIC DNA]</scope>
    <source>
        <strain evidence="1 2">IBT 29057</strain>
    </source>
</reference>
<dbReference type="EMBL" id="JAQJAC010000002">
    <property type="protein sequence ID" value="KAJ5595661.1"/>
    <property type="molecule type" value="Genomic_DNA"/>
</dbReference>
<proteinExistence type="predicted"/>
<dbReference type="AlphaFoldDB" id="A0AAD6GVZ3"/>
<comment type="caution">
    <text evidence="1">The sequence shown here is derived from an EMBL/GenBank/DDBJ whole genome shotgun (WGS) entry which is preliminary data.</text>
</comment>
<sequence length="65" mass="7757">MIWLVLGGKDERLWRFFFGLDVDFSWDETLLLIRVIWAVWKSDTLEKYIHDERLAKILDDFGAGP</sequence>
<accession>A0AAD6GVZ3</accession>
<organism evidence="1 2">
    <name type="scientific">Penicillium hetheringtonii</name>
    <dbReference type="NCBI Taxonomy" id="911720"/>
    <lineage>
        <taxon>Eukaryota</taxon>
        <taxon>Fungi</taxon>
        <taxon>Dikarya</taxon>
        <taxon>Ascomycota</taxon>
        <taxon>Pezizomycotina</taxon>
        <taxon>Eurotiomycetes</taxon>
        <taxon>Eurotiomycetidae</taxon>
        <taxon>Eurotiales</taxon>
        <taxon>Aspergillaceae</taxon>
        <taxon>Penicillium</taxon>
    </lineage>
</organism>
<protein>
    <submittedName>
        <fullName evidence="1">Uncharacterized protein</fullName>
    </submittedName>
</protein>